<name>A0A1C7LXS6_GRIFR</name>
<protein>
    <submittedName>
        <fullName evidence="2">Uncharacterized protein</fullName>
    </submittedName>
</protein>
<dbReference type="AlphaFoldDB" id="A0A1C7LXS6"/>
<dbReference type="EMBL" id="LUGG01000019">
    <property type="protein sequence ID" value="OBZ69046.1"/>
    <property type="molecule type" value="Genomic_DNA"/>
</dbReference>
<gene>
    <name evidence="2" type="ORF">A0H81_11216</name>
</gene>
<organism evidence="2 3">
    <name type="scientific">Grifola frondosa</name>
    <name type="common">Maitake</name>
    <name type="synonym">Polyporus frondosus</name>
    <dbReference type="NCBI Taxonomy" id="5627"/>
    <lineage>
        <taxon>Eukaryota</taxon>
        <taxon>Fungi</taxon>
        <taxon>Dikarya</taxon>
        <taxon>Basidiomycota</taxon>
        <taxon>Agaricomycotina</taxon>
        <taxon>Agaricomycetes</taxon>
        <taxon>Polyporales</taxon>
        <taxon>Grifolaceae</taxon>
        <taxon>Grifola</taxon>
    </lineage>
</organism>
<keyword evidence="3" id="KW-1185">Reference proteome</keyword>
<reference evidence="2 3" key="1">
    <citation type="submission" date="2016-03" db="EMBL/GenBank/DDBJ databases">
        <title>Whole genome sequencing of Grifola frondosa 9006-11.</title>
        <authorList>
            <person name="Min B."/>
            <person name="Park H."/>
            <person name="Kim J.-G."/>
            <person name="Cho H."/>
            <person name="Oh Y.-L."/>
            <person name="Kong W.-S."/>
            <person name="Choi I.-G."/>
        </authorList>
    </citation>
    <scope>NUCLEOTIDE SEQUENCE [LARGE SCALE GENOMIC DNA]</scope>
    <source>
        <strain evidence="2 3">9006-11</strain>
    </source>
</reference>
<dbReference type="Proteomes" id="UP000092993">
    <property type="component" value="Unassembled WGS sequence"/>
</dbReference>
<accession>A0A1C7LXS6</accession>
<proteinExistence type="predicted"/>
<evidence type="ECO:0000256" key="1">
    <source>
        <dbReference type="SAM" id="MobiDB-lite"/>
    </source>
</evidence>
<feature type="region of interest" description="Disordered" evidence="1">
    <location>
        <begin position="60"/>
        <end position="82"/>
    </location>
</feature>
<comment type="caution">
    <text evidence="2">The sequence shown here is derived from an EMBL/GenBank/DDBJ whole genome shotgun (WGS) entry which is preliminary data.</text>
</comment>
<sequence length="108" mass="11362">MARFLVRWQPDASHACVARTSRALPAGTPLSNAPPRACFSDVSRVGRWTPLNNALFGAARAPDPSATNAGEASSGIGTWPTSPLPSMYPLATWSSASARCVIRAFASF</sequence>
<feature type="compositionally biased region" description="Polar residues" evidence="1">
    <location>
        <begin position="65"/>
        <end position="81"/>
    </location>
</feature>
<evidence type="ECO:0000313" key="3">
    <source>
        <dbReference type="Proteomes" id="UP000092993"/>
    </source>
</evidence>
<evidence type="ECO:0000313" key="2">
    <source>
        <dbReference type="EMBL" id="OBZ69046.1"/>
    </source>
</evidence>